<keyword evidence="6" id="KW-0539">Nucleus</keyword>
<feature type="region of interest" description="Disordered" evidence="8">
    <location>
        <begin position="112"/>
        <end position="131"/>
    </location>
</feature>
<dbReference type="PANTHER" id="PTHR23235:SF164">
    <property type="entry name" value="C2H2-TYPE DOMAIN-CONTAINING PROTEIN"/>
    <property type="match status" value="1"/>
</dbReference>
<dbReference type="PROSITE" id="PS00028">
    <property type="entry name" value="ZINC_FINGER_C2H2_1"/>
    <property type="match status" value="3"/>
</dbReference>
<keyword evidence="4 7" id="KW-0863">Zinc-finger</keyword>
<evidence type="ECO:0000256" key="5">
    <source>
        <dbReference type="ARBA" id="ARBA00022833"/>
    </source>
</evidence>
<protein>
    <submittedName>
        <fullName evidence="11">Kruppel-like factor 10</fullName>
    </submittedName>
</protein>
<feature type="region of interest" description="Disordered" evidence="8">
    <location>
        <begin position="136"/>
        <end position="157"/>
    </location>
</feature>
<dbReference type="SUPFAM" id="SSF57667">
    <property type="entry name" value="beta-beta-alpha zinc fingers"/>
    <property type="match status" value="2"/>
</dbReference>
<proteinExistence type="predicted"/>
<keyword evidence="3" id="KW-0677">Repeat</keyword>
<dbReference type="SMART" id="SM00355">
    <property type="entry name" value="ZnF_C2H2"/>
    <property type="match status" value="3"/>
</dbReference>
<dbReference type="CDD" id="cd21572">
    <property type="entry name" value="KLF10_N"/>
    <property type="match status" value="1"/>
</dbReference>
<dbReference type="Proteomes" id="UP000504632">
    <property type="component" value="Chromosome 8"/>
</dbReference>
<dbReference type="PROSITE" id="PS50157">
    <property type="entry name" value="ZINC_FINGER_C2H2_2"/>
    <property type="match status" value="3"/>
</dbReference>
<dbReference type="InterPro" id="IPR013087">
    <property type="entry name" value="Znf_C2H2_type"/>
</dbReference>
<sequence>MGDLEAVEVLMSMNSNWRSRNFQPIELRPLTPCSDNCGEDSLLPGPAEFPESPCALQCITPPHSPLNFEPTDCATTNSQGPVQTASGENLVLQERNDTQMRSHATSVIKHTSDVLPGTCNTGPSQQEARETTEHFTIPDSQRSCQNESCDVSGNDSKVNPALLNSDRLIKPAPPHIQQTVNLPSPVGVMSGLTTAGSPVSGLSVSVFQVLSFGPPNNSVVSVSPQPVASAPTAGSTVCQPSVILVGNQIPSGPVMFLMPQTALPKQSAATTGTKLPAIAPAPGFNPVVKTIVPQCVETSRVRCHVCSYPGCGKTYFKSSHLKAHVRTHTGEKPFTCSWEGCGRCFARSDELSRHRRTHTGEKRFVCPVCHSRFMRSDHLTKHARRHLAGKKTPGWQLEVRNISNITTLCPSDPVLTRANLN</sequence>
<evidence type="ECO:0000256" key="3">
    <source>
        <dbReference type="ARBA" id="ARBA00022737"/>
    </source>
</evidence>
<keyword evidence="10" id="KW-1185">Reference proteome</keyword>
<evidence type="ECO:0000256" key="6">
    <source>
        <dbReference type="ARBA" id="ARBA00023242"/>
    </source>
</evidence>
<dbReference type="FunFam" id="3.30.160.60:FF:000018">
    <property type="entry name" value="Krueppel-like factor 15"/>
    <property type="match status" value="1"/>
</dbReference>
<organism evidence="10 11">
    <name type="scientific">Chanos chanos</name>
    <name type="common">Milkfish</name>
    <name type="synonym">Mugil chanos</name>
    <dbReference type="NCBI Taxonomy" id="29144"/>
    <lineage>
        <taxon>Eukaryota</taxon>
        <taxon>Metazoa</taxon>
        <taxon>Chordata</taxon>
        <taxon>Craniata</taxon>
        <taxon>Vertebrata</taxon>
        <taxon>Euteleostomi</taxon>
        <taxon>Actinopterygii</taxon>
        <taxon>Neopterygii</taxon>
        <taxon>Teleostei</taxon>
        <taxon>Ostariophysi</taxon>
        <taxon>Gonorynchiformes</taxon>
        <taxon>Chanidae</taxon>
        <taxon>Chanos</taxon>
    </lineage>
</organism>
<dbReference type="RefSeq" id="XP_030638499.1">
    <property type="nucleotide sequence ID" value="XM_030782639.1"/>
</dbReference>
<evidence type="ECO:0000256" key="2">
    <source>
        <dbReference type="ARBA" id="ARBA00022723"/>
    </source>
</evidence>
<dbReference type="AlphaFoldDB" id="A0A6J2W323"/>
<comment type="subcellular location">
    <subcellularLocation>
        <location evidence="1">Nucleus</location>
    </subcellularLocation>
</comment>
<accession>A0A6J2W323</accession>
<name>A0A6J2W323_CHACN</name>
<evidence type="ECO:0000259" key="9">
    <source>
        <dbReference type="PROSITE" id="PS50157"/>
    </source>
</evidence>
<dbReference type="Pfam" id="PF00096">
    <property type="entry name" value="zf-C2H2"/>
    <property type="match status" value="3"/>
</dbReference>
<evidence type="ECO:0000256" key="7">
    <source>
        <dbReference type="PROSITE-ProRule" id="PRU00042"/>
    </source>
</evidence>
<feature type="domain" description="C2H2-type" evidence="9">
    <location>
        <begin position="304"/>
        <end position="333"/>
    </location>
</feature>
<dbReference type="InterPro" id="IPR036236">
    <property type="entry name" value="Znf_C2H2_sf"/>
</dbReference>
<dbReference type="GO" id="GO:0000978">
    <property type="term" value="F:RNA polymerase II cis-regulatory region sequence-specific DNA binding"/>
    <property type="evidence" value="ECO:0007669"/>
    <property type="project" value="TreeGrafter"/>
</dbReference>
<evidence type="ECO:0000313" key="10">
    <source>
        <dbReference type="Proteomes" id="UP000504632"/>
    </source>
</evidence>
<dbReference type="OrthoDB" id="4748970at2759"/>
<evidence type="ECO:0000313" key="11">
    <source>
        <dbReference type="RefSeq" id="XP_030638499.1"/>
    </source>
</evidence>
<reference evidence="11" key="1">
    <citation type="submission" date="2025-08" db="UniProtKB">
        <authorList>
            <consortium name="RefSeq"/>
        </authorList>
    </citation>
    <scope>IDENTIFICATION</scope>
</reference>
<keyword evidence="2" id="KW-0479">Metal-binding</keyword>
<dbReference type="Gene3D" id="3.30.160.60">
    <property type="entry name" value="Classic Zinc Finger"/>
    <property type="match status" value="3"/>
</dbReference>
<feature type="domain" description="C2H2-type" evidence="9">
    <location>
        <begin position="364"/>
        <end position="391"/>
    </location>
</feature>
<evidence type="ECO:0000256" key="1">
    <source>
        <dbReference type="ARBA" id="ARBA00004123"/>
    </source>
</evidence>
<keyword evidence="5" id="KW-0862">Zinc</keyword>
<dbReference type="CTD" id="7071"/>
<evidence type="ECO:0000256" key="4">
    <source>
        <dbReference type="ARBA" id="ARBA00022771"/>
    </source>
</evidence>
<dbReference type="InParanoid" id="A0A6J2W323"/>
<dbReference type="GO" id="GO:0008270">
    <property type="term" value="F:zinc ion binding"/>
    <property type="evidence" value="ECO:0007669"/>
    <property type="project" value="UniProtKB-KW"/>
</dbReference>
<dbReference type="GO" id="GO:0000981">
    <property type="term" value="F:DNA-binding transcription factor activity, RNA polymerase II-specific"/>
    <property type="evidence" value="ECO:0007669"/>
    <property type="project" value="TreeGrafter"/>
</dbReference>
<dbReference type="PANTHER" id="PTHR23235">
    <property type="entry name" value="KRUEPPEL-LIKE TRANSCRIPTION FACTOR"/>
    <property type="match status" value="1"/>
</dbReference>
<dbReference type="GO" id="GO:0005634">
    <property type="term" value="C:nucleus"/>
    <property type="evidence" value="ECO:0007669"/>
    <property type="project" value="UniProtKB-SubCell"/>
</dbReference>
<evidence type="ECO:0000256" key="8">
    <source>
        <dbReference type="SAM" id="MobiDB-lite"/>
    </source>
</evidence>
<dbReference type="GeneID" id="115819097"/>
<dbReference type="FunFam" id="3.30.160.60:FF:000125">
    <property type="entry name" value="Putative zinc finger protein 143"/>
    <property type="match status" value="1"/>
</dbReference>
<gene>
    <name evidence="11" type="primary">klf10</name>
</gene>
<feature type="domain" description="C2H2-type" evidence="9">
    <location>
        <begin position="334"/>
        <end position="363"/>
    </location>
</feature>
<dbReference type="FunFam" id="3.30.160.60:FF:000926">
    <property type="entry name" value="Kruppel like factor 13"/>
    <property type="match status" value="1"/>
</dbReference>
<feature type="compositionally biased region" description="Polar residues" evidence="8">
    <location>
        <begin position="138"/>
        <end position="157"/>
    </location>
</feature>